<comment type="subcellular location">
    <subcellularLocation>
        <location evidence="1 8">Cell membrane</location>
        <topology evidence="1 8">Multi-pass membrane protein</topology>
    </subcellularLocation>
</comment>
<dbReference type="PANTHER" id="PTHR43163:SF6">
    <property type="entry name" value="DIPEPTIDE TRANSPORT SYSTEM PERMEASE PROTEIN DPPB-RELATED"/>
    <property type="match status" value="1"/>
</dbReference>
<keyword evidence="6 8" id="KW-0472">Membrane</keyword>
<protein>
    <recommendedName>
        <fullName evidence="9">ABC transmembrane type-1 domain-containing protein</fullName>
    </recommendedName>
</protein>
<evidence type="ECO:0000256" key="2">
    <source>
        <dbReference type="ARBA" id="ARBA00022448"/>
    </source>
</evidence>
<dbReference type="PANTHER" id="PTHR43163">
    <property type="entry name" value="DIPEPTIDE TRANSPORT SYSTEM PERMEASE PROTEIN DPPB-RELATED"/>
    <property type="match status" value="1"/>
</dbReference>
<feature type="transmembrane region" description="Helical" evidence="8">
    <location>
        <begin position="112"/>
        <end position="135"/>
    </location>
</feature>
<dbReference type="InterPro" id="IPR045621">
    <property type="entry name" value="BPD_transp_1_N"/>
</dbReference>
<gene>
    <name evidence="10" type="ORF">AFK24_26780</name>
</gene>
<evidence type="ECO:0000256" key="1">
    <source>
        <dbReference type="ARBA" id="ARBA00004651"/>
    </source>
</evidence>
<keyword evidence="5 8" id="KW-1133">Transmembrane helix</keyword>
<dbReference type="CDD" id="cd06261">
    <property type="entry name" value="TM_PBP2"/>
    <property type="match status" value="1"/>
</dbReference>
<dbReference type="EMBL" id="LGSI01000071">
    <property type="protein sequence ID" value="OCR22050.1"/>
    <property type="molecule type" value="Genomic_DNA"/>
</dbReference>
<reference evidence="10 11" key="1">
    <citation type="submission" date="2015-07" db="EMBL/GenBank/DDBJ databases">
        <title>Draft genome sequence of a diazotrophic, plant growth-promoting rhizobacterium of the Pseudomonas syringae complex.</title>
        <authorList>
            <person name="Patten C.L."/>
            <person name="Jeong H."/>
        </authorList>
    </citation>
    <scope>NUCLEOTIDE SEQUENCE [LARGE SCALE GENOMIC DNA]</scope>
    <source>
        <strain evidence="10 11">GR12-2</strain>
    </source>
</reference>
<feature type="transmembrane region" description="Helical" evidence="8">
    <location>
        <begin position="20"/>
        <end position="41"/>
    </location>
</feature>
<feature type="transmembrane region" description="Helical" evidence="8">
    <location>
        <begin position="312"/>
        <end position="336"/>
    </location>
</feature>
<dbReference type="SUPFAM" id="SSF161098">
    <property type="entry name" value="MetI-like"/>
    <property type="match status" value="1"/>
</dbReference>
<evidence type="ECO:0000259" key="9">
    <source>
        <dbReference type="PROSITE" id="PS50928"/>
    </source>
</evidence>
<accession>A0A1C7YYR0</accession>
<dbReference type="InterPro" id="IPR035906">
    <property type="entry name" value="MetI-like_sf"/>
</dbReference>
<feature type="transmembrane region" description="Helical" evidence="8">
    <location>
        <begin position="197"/>
        <end position="224"/>
    </location>
</feature>
<evidence type="ECO:0000256" key="8">
    <source>
        <dbReference type="RuleBase" id="RU363032"/>
    </source>
</evidence>
<dbReference type="RefSeq" id="WP_065836113.1">
    <property type="nucleotide sequence ID" value="NZ_LGSI01000071.1"/>
</dbReference>
<evidence type="ECO:0000256" key="6">
    <source>
        <dbReference type="ARBA" id="ARBA00023136"/>
    </source>
</evidence>
<organism evidence="10 11">
    <name type="scientific">Pseudomonas syringae</name>
    <dbReference type="NCBI Taxonomy" id="317"/>
    <lineage>
        <taxon>Bacteria</taxon>
        <taxon>Pseudomonadati</taxon>
        <taxon>Pseudomonadota</taxon>
        <taxon>Gammaproteobacteria</taxon>
        <taxon>Pseudomonadales</taxon>
        <taxon>Pseudomonadaceae</taxon>
        <taxon>Pseudomonas</taxon>
    </lineage>
</organism>
<proteinExistence type="inferred from homology"/>
<dbReference type="GO" id="GO:0005886">
    <property type="term" value="C:plasma membrane"/>
    <property type="evidence" value="ECO:0007669"/>
    <property type="project" value="UniProtKB-SubCell"/>
</dbReference>
<feature type="transmembrane region" description="Helical" evidence="8">
    <location>
        <begin position="156"/>
        <end position="177"/>
    </location>
</feature>
<evidence type="ECO:0000313" key="11">
    <source>
        <dbReference type="Proteomes" id="UP000093104"/>
    </source>
</evidence>
<evidence type="ECO:0000256" key="7">
    <source>
        <dbReference type="ARBA" id="ARBA00024202"/>
    </source>
</evidence>
<dbReference type="GO" id="GO:0055085">
    <property type="term" value="P:transmembrane transport"/>
    <property type="evidence" value="ECO:0007669"/>
    <property type="project" value="InterPro"/>
</dbReference>
<dbReference type="Gene3D" id="1.10.3720.10">
    <property type="entry name" value="MetI-like"/>
    <property type="match status" value="1"/>
</dbReference>
<keyword evidence="3" id="KW-1003">Cell membrane</keyword>
<comment type="caution">
    <text evidence="10">The sequence shown here is derived from an EMBL/GenBank/DDBJ whole genome shotgun (WGS) entry which is preliminary data.</text>
</comment>
<evidence type="ECO:0000256" key="5">
    <source>
        <dbReference type="ARBA" id="ARBA00022989"/>
    </source>
</evidence>
<evidence type="ECO:0000313" key="10">
    <source>
        <dbReference type="EMBL" id="OCR22050.1"/>
    </source>
</evidence>
<dbReference type="Pfam" id="PF19300">
    <property type="entry name" value="BPD_transp_1_N"/>
    <property type="match status" value="1"/>
</dbReference>
<evidence type="ECO:0000256" key="4">
    <source>
        <dbReference type="ARBA" id="ARBA00022692"/>
    </source>
</evidence>
<name>A0A1C7YYR0_PSESX</name>
<feature type="transmembrane region" description="Helical" evidence="8">
    <location>
        <begin position="266"/>
        <end position="292"/>
    </location>
</feature>
<evidence type="ECO:0000256" key="3">
    <source>
        <dbReference type="ARBA" id="ARBA00022475"/>
    </source>
</evidence>
<keyword evidence="4 8" id="KW-0812">Transmembrane</keyword>
<dbReference type="AlphaFoldDB" id="A0A1C7YYR0"/>
<sequence>MLITRLHRTIGVSSRWLAPLARLPLILFSVAAMIFVLLRLLPLDPVAMLLPPNATPEQSTHLRQALGLDRPIAVQFLFWCRQSVSGDLGQSIQFGESVATLILRTLPVTLQLVFFSLVLGISLGIASGLVAFHYRQTPLRGALDLCNSLALAIPEYLWAILLMLLFGIALRWLPFFGQIDPLLIVPRRSGFLLLDTLLAGNGAALGSALAHLLLPATALAMAIAPPLMRILYSSLDQAYAQEYINNGRLRGLSESRLLLRHALGNAWLPVVTLMGVQGGLLIGGTLLVEVIFGLPGLGSLMIDAITSQDLPLIQGVSLVYALAVLLSNTLMELWLIRLDPRLRTE</sequence>
<dbReference type="PROSITE" id="PS50928">
    <property type="entry name" value="ABC_TM1"/>
    <property type="match status" value="1"/>
</dbReference>
<dbReference type="Pfam" id="PF00528">
    <property type="entry name" value="BPD_transp_1"/>
    <property type="match status" value="1"/>
</dbReference>
<dbReference type="OrthoDB" id="9805855at2"/>
<dbReference type="Proteomes" id="UP000093104">
    <property type="component" value="Unassembled WGS sequence"/>
</dbReference>
<feature type="domain" description="ABC transmembrane type-1" evidence="9">
    <location>
        <begin position="106"/>
        <end position="331"/>
    </location>
</feature>
<keyword evidence="2 8" id="KW-0813">Transport</keyword>
<comment type="similarity">
    <text evidence="7">Belongs to the binding-protein-dependent transport system permease family. OppBC subfamily.</text>
</comment>
<dbReference type="InterPro" id="IPR000515">
    <property type="entry name" value="MetI-like"/>
</dbReference>